<keyword evidence="2" id="KW-0732">Signal</keyword>
<gene>
    <name evidence="4" type="ordered locus">Gobs_2776</name>
</gene>
<dbReference type="InterPro" id="IPR053140">
    <property type="entry name" value="GDSL_Rv0518-like"/>
</dbReference>
<reference evidence="4 5" key="1">
    <citation type="journal article" date="2010" name="Stand. Genomic Sci.">
        <title>Complete genome sequence of Geodermatophilus obscurus type strain (G-20).</title>
        <authorList>
            <person name="Ivanova N."/>
            <person name="Sikorski J."/>
            <person name="Jando M."/>
            <person name="Munk C."/>
            <person name="Lapidus A."/>
            <person name="Glavina Del Rio T."/>
            <person name="Copeland A."/>
            <person name="Tice H."/>
            <person name="Cheng J.-F."/>
            <person name="Lucas S."/>
            <person name="Chen F."/>
            <person name="Nolan M."/>
            <person name="Bruce D."/>
            <person name="Goodwin L."/>
            <person name="Pitluck S."/>
            <person name="Mavromatis K."/>
            <person name="Mikhailova N."/>
            <person name="Pati A."/>
            <person name="Chen A."/>
            <person name="Palaniappan K."/>
            <person name="Land M."/>
            <person name="Hauser L."/>
            <person name="Chang Y.-J."/>
            <person name="Jeffries C.D."/>
            <person name="Meincke L."/>
            <person name="Brettin T."/>
            <person name="Detter J.C."/>
            <person name="Detter J.C."/>
            <person name="Rohde M."/>
            <person name="Goeker M."/>
            <person name="Bristow J."/>
            <person name="Eisen J.A."/>
            <person name="Markowitz V."/>
            <person name="Hugenholtz P."/>
            <person name="Kyrpides N.C."/>
            <person name="Klenk H.-P."/>
        </authorList>
    </citation>
    <scope>NUCLEOTIDE SEQUENCE [LARGE SCALE GENOMIC DNA]</scope>
    <source>
        <strain evidence="5">ATCC 25078 / DSM 43160 / JCM 3152 / KCC A-0152 / KCTC 9177 / NBRC 13315 / NRRL B-3577 / G-20</strain>
    </source>
</reference>
<name>D2S6N2_GEOOG</name>
<dbReference type="Pfam" id="PF13472">
    <property type="entry name" value="Lipase_GDSL_2"/>
    <property type="match status" value="1"/>
</dbReference>
<protein>
    <submittedName>
        <fullName evidence="4">Lipolytic protein G-D-S-L family</fullName>
    </submittedName>
</protein>
<evidence type="ECO:0000313" key="4">
    <source>
        <dbReference type="EMBL" id="ADB75406.1"/>
    </source>
</evidence>
<reference evidence="5" key="2">
    <citation type="submission" date="2010-01" db="EMBL/GenBank/DDBJ databases">
        <title>The complete genome of Geodermatophilus obscurus DSM 43160.</title>
        <authorList>
            <consortium name="US DOE Joint Genome Institute (JGI-PGF)"/>
            <person name="Lucas S."/>
            <person name="Copeland A."/>
            <person name="Lapidus A."/>
            <person name="Glavina del Rio T."/>
            <person name="Dalin E."/>
            <person name="Tice H."/>
            <person name="Bruce D."/>
            <person name="Goodwin L."/>
            <person name="Pitluck S."/>
            <person name="Kyrpides N."/>
            <person name="Mavromatis K."/>
            <person name="Ivanova N."/>
            <person name="Munk A.C."/>
            <person name="Brettin T."/>
            <person name="Detter J.C."/>
            <person name="Han C."/>
            <person name="Larimer F."/>
            <person name="Land M."/>
            <person name="Hauser L."/>
            <person name="Markowitz V."/>
            <person name="Cheng J.-F."/>
            <person name="Hugenholtz P."/>
            <person name="Woyke T."/>
            <person name="Wu D."/>
            <person name="Jando M."/>
            <person name="Schneider S."/>
            <person name="Klenk H.-P."/>
            <person name="Eisen J.A."/>
        </authorList>
    </citation>
    <scope>NUCLEOTIDE SEQUENCE [LARGE SCALE GENOMIC DNA]</scope>
    <source>
        <strain evidence="5">ATCC 25078 / DSM 43160 / JCM 3152 / KCC A-0152 / KCTC 9177 / NBRC 13315 / NRRL B-3577 / G-20</strain>
    </source>
</reference>
<dbReference type="InterPro" id="IPR036514">
    <property type="entry name" value="SGNH_hydro_sf"/>
</dbReference>
<dbReference type="AlphaFoldDB" id="D2S6N2"/>
<feature type="region of interest" description="Disordered" evidence="1">
    <location>
        <begin position="31"/>
        <end position="53"/>
    </location>
</feature>
<sequence length="487" mass="50626">MRVRSLTTAVLTAAGCVVLAVPALAVPPQQARPLATQHDPGHPDPGHQDPGSEPWVAAWTTAPQGVYPLGYAVGQPGPLGEVVPGVEQPLLEYAFPDEQAQDQTMRMVVHPGIGGDEWRVELSNRFGTQPVTFGRATAALQQSGATVVPGTEQQLTFDGSPSVTLQPGEEVRSDAVPMELSDADAQRSNVAVSLHVRGASGPMTWHAASFTTSYVTDPGAGDHTGDLTDEAFPHSTTSWFYLTGLEVQREDAGTVVALGDSITDGFFSTLNGNDRWPDVLQRRLLAEDDEEVVSVVNQGIAGNMVTWVGRLEGGCTPCDGPPAVDRLDEDVLGQPGLRAVVLLEGINDLGGGGATAAEVIAGMADIADRVHAAGIPIIGATLTPSGGAEDGLANYGTPETDAQRRAVNDFIRTSGVFDAVVDFAAATEDPADPSRLLPAYDTNTSVGGPGDHLHPNRAGFLAMGGAFDLAELRELVASAAPRAMAAG</sequence>
<dbReference type="STRING" id="526225.Gobs_2776"/>
<dbReference type="PROSITE" id="PS51257">
    <property type="entry name" value="PROKAR_LIPOPROTEIN"/>
    <property type="match status" value="1"/>
</dbReference>
<organism evidence="4 5">
    <name type="scientific">Geodermatophilus obscurus (strain ATCC 25078 / DSM 43160 / JCM 3152 / CCUG 61914 / KCC A-0152 / KCTC 9177 / NBRC 13315 / NRRL B-3577 / G-20)</name>
    <dbReference type="NCBI Taxonomy" id="526225"/>
    <lineage>
        <taxon>Bacteria</taxon>
        <taxon>Bacillati</taxon>
        <taxon>Actinomycetota</taxon>
        <taxon>Actinomycetes</taxon>
        <taxon>Geodermatophilales</taxon>
        <taxon>Geodermatophilaceae</taxon>
        <taxon>Geodermatophilus</taxon>
    </lineage>
</organism>
<evidence type="ECO:0000313" key="5">
    <source>
        <dbReference type="Proteomes" id="UP000001382"/>
    </source>
</evidence>
<dbReference type="CDD" id="cd01830">
    <property type="entry name" value="XynE_like"/>
    <property type="match status" value="1"/>
</dbReference>
<accession>D2S6N2</accession>
<dbReference type="PANTHER" id="PTHR43784">
    <property type="entry name" value="GDSL-LIKE LIPASE/ACYLHYDROLASE, PUTATIVE (AFU_ORTHOLOGUE AFUA_2G00820)-RELATED"/>
    <property type="match status" value="1"/>
</dbReference>
<evidence type="ECO:0000256" key="2">
    <source>
        <dbReference type="SAM" id="SignalP"/>
    </source>
</evidence>
<dbReference type="eggNOG" id="COG2755">
    <property type="taxonomic scope" value="Bacteria"/>
</dbReference>
<dbReference type="RefSeq" id="WP_012948839.1">
    <property type="nucleotide sequence ID" value="NC_013757.1"/>
</dbReference>
<feature type="domain" description="SGNH hydrolase-type esterase" evidence="3">
    <location>
        <begin position="257"/>
        <end position="459"/>
    </location>
</feature>
<dbReference type="PANTHER" id="PTHR43784:SF2">
    <property type="entry name" value="GDSL-LIKE LIPASE_ACYLHYDROLASE, PUTATIVE (AFU_ORTHOLOGUE AFUA_2G00820)-RELATED"/>
    <property type="match status" value="1"/>
</dbReference>
<feature type="chain" id="PRO_5003036766" evidence="2">
    <location>
        <begin position="26"/>
        <end position="487"/>
    </location>
</feature>
<evidence type="ECO:0000259" key="3">
    <source>
        <dbReference type="Pfam" id="PF13472"/>
    </source>
</evidence>
<dbReference type="SUPFAM" id="SSF52266">
    <property type="entry name" value="SGNH hydrolase"/>
    <property type="match status" value="1"/>
</dbReference>
<evidence type="ECO:0000256" key="1">
    <source>
        <dbReference type="SAM" id="MobiDB-lite"/>
    </source>
</evidence>
<keyword evidence="5" id="KW-1185">Reference proteome</keyword>
<dbReference type="EMBL" id="CP001867">
    <property type="protein sequence ID" value="ADB75406.1"/>
    <property type="molecule type" value="Genomic_DNA"/>
</dbReference>
<dbReference type="Gene3D" id="3.40.50.1110">
    <property type="entry name" value="SGNH hydrolase"/>
    <property type="match status" value="1"/>
</dbReference>
<proteinExistence type="predicted"/>
<dbReference type="KEGG" id="gob:Gobs_2776"/>
<dbReference type="InterPro" id="IPR013830">
    <property type="entry name" value="SGNH_hydro"/>
</dbReference>
<feature type="signal peptide" evidence="2">
    <location>
        <begin position="1"/>
        <end position="25"/>
    </location>
</feature>
<dbReference type="Proteomes" id="UP000001382">
    <property type="component" value="Chromosome"/>
</dbReference>
<dbReference type="HOGENOM" id="CLU_029872_1_0_11"/>